<evidence type="ECO:0000256" key="5">
    <source>
        <dbReference type="ARBA" id="ARBA00022777"/>
    </source>
</evidence>
<proteinExistence type="predicted"/>
<keyword evidence="6" id="KW-0067">ATP-binding</keyword>
<dbReference type="PROSITE" id="PS50011">
    <property type="entry name" value="PROTEIN_KINASE_DOM"/>
    <property type="match status" value="1"/>
</dbReference>
<dbReference type="InterPro" id="IPR018391">
    <property type="entry name" value="PQQ_b-propeller_rpt"/>
</dbReference>
<dbReference type="CDD" id="cd14014">
    <property type="entry name" value="STKc_PknB_like"/>
    <property type="match status" value="1"/>
</dbReference>
<dbReference type="GO" id="GO:0005524">
    <property type="term" value="F:ATP binding"/>
    <property type="evidence" value="ECO:0007669"/>
    <property type="project" value="UniProtKB-UniRule"/>
</dbReference>
<dbReference type="InterPro" id="IPR011009">
    <property type="entry name" value="Kinase-like_dom_sf"/>
</dbReference>
<dbReference type="PANTHER" id="PTHR43289">
    <property type="entry name" value="MITOGEN-ACTIVATED PROTEIN KINASE KINASE KINASE 20-RELATED"/>
    <property type="match status" value="1"/>
</dbReference>
<dbReference type="InterPro" id="IPR002372">
    <property type="entry name" value="PQQ_rpt_dom"/>
</dbReference>
<keyword evidence="3 9" id="KW-0808">Transferase</keyword>
<feature type="region of interest" description="Disordered" evidence="7">
    <location>
        <begin position="273"/>
        <end position="405"/>
    </location>
</feature>
<dbReference type="InterPro" id="IPR015943">
    <property type="entry name" value="WD40/YVTN_repeat-like_dom_sf"/>
</dbReference>
<dbReference type="InterPro" id="IPR011047">
    <property type="entry name" value="Quinoprotein_ADH-like_sf"/>
</dbReference>
<dbReference type="EMBL" id="CP024985">
    <property type="protein sequence ID" value="ATZ24675.1"/>
    <property type="molecule type" value="Genomic_DNA"/>
</dbReference>
<feature type="compositionally biased region" description="Low complexity" evidence="7">
    <location>
        <begin position="289"/>
        <end position="303"/>
    </location>
</feature>
<dbReference type="InterPro" id="IPR017441">
    <property type="entry name" value="Protein_kinase_ATP_BS"/>
</dbReference>
<evidence type="ECO:0000256" key="6">
    <source>
        <dbReference type="ARBA" id="ARBA00022840"/>
    </source>
</evidence>
<accession>A0A2K8PGE2</accession>
<dbReference type="GO" id="GO:0004674">
    <property type="term" value="F:protein serine/threonine kinase activity"/>
    <property type="evidence" value="ECO:0007669"/>
    <property type="project" value="UniProtKB-KW"/>
</dbReference>
<dbReference type="SMART" id="SM00220">
    <property type="entry name" value="S_TKc"/>
    <property type="match status" value="1"/>
</dbReference>
<dbReference type="SUPFAM" id="SSF50998">
    <property type="entry name" value="Quinoprotein alcohol dehydrogenase-like"/>
    <property type="match status" value="1"/>
</dbReference>
<keyword evidence="4" id="KW-0547">Nucleotide-binding</keyword>
<dbReference type="PROSITE" id="PS00107">
    <property type="entry name" value="PROTEIN_KINASE_ATP"/>
    <property type="match status" value="1"/>
</dbReference>
<dbReference type="Pfam" id="PF00069">
    <property type="entry name" value="Pkinase"/>
    <property type="match status" value="1"/>
</dbReference>
<evidence type="ECO:0000256" key="7">
    <source>
        <dbReference type="SAM" id="MobiDB-lite"/>
    </source>
</evidence>
<evidence type="ECO:0000256" key="4">
    <source>
        <dbReference type="ARBA" id="ARBA00022741"/>
    </source>
</evidence>
<dbReference type="SUPFAM" id="SSF56112">
    <property type="entry name" value="Protein kinase-like (PK-like)"/>
    <property type="match status" value="1"/>
</dbReference>
<evidence type="ECO:0000256" key="1">
    <source>
        <dbReference type="ARBA" id="ARBA00012513"/>
    </source>
</evidence>
<dbReference type="Gene3D" id="3.30.200.20">
    <property type="entry name" value="Phosphorylase Kinase, domain 1"/>
    <property type="match status" value="1"/>
</dbReference>
<feature type="domain" description="Protein kinase" evidence="8">
    <location>
        <begin position="11"/>
        <end position="275"/>
    </location>
</feature>
<evidence type="ECO:0000256" key="2">
    <source>
        <dbReference type="ARBA" id="ARBA00022527"/>
    </source>
</evidence>
<dbReference type="PANTHER" id="PTHR43289:SF6">
    <property type="entry name" value="SERINE_THREONINE-PROTEIN KINASE NEKL-3"/>
    <property type="match status" value="1"/>
</dbReference>
<evidence type="ECO:0000256" key="3">
    <source>
        <dbReference type="ARBA" id="ARBA00022679"/>
    </source>
</evidence>
<sequence length="1100" mass="114025">MRVGDRLADRYRLDRRLGAGGMGEVWRGHDLALDRAVAVKVLLEAATNEELIARFRREATIGARLQHPGITVVHDVGQHEGRLFIVMELLSGEDLGAVLARERGGLPVSVAVDLAAQTAEALAAAHERAVVHRDLKPGNLFLLPGGRLKICDFGIAHSADATAGWTVTGRMFGTPPYMAPEQWRGEHVDARCDLYALGCVLYALLSGEPPFGSAEPMYVLMRRHVEDAPLSLREAGVAVARELDRLVLALLAKAPADRPESAEAVAKALRDLPVAPGGAGPGTTPPTGAPARAGTRAGTEAGAHSGARPPGDDHAGPEAGRRAGADGEPGPHGTAGAPRAADRPEADGTAGGPEALEGLAADAAAGRPEADGTAGRSEALDEPEADGTAGRSEAPGGPEAGGFGWGEGVWEVVRELLVEAEETLVSLPPGAGEVRTEGLALAAEAAARFDAGLAGRLLDDAELWAWTDGDGDGARVAALLTGLARRISRDAPRRTERILTAAQQALFTVSGPARASRLRKVAEELAAVAPERGVRLAERHFAGSPAEEAVLARAVLASAPTDPARAERYLARIRSAAVRAATESKSVTAVARHDLAAALRLAGRVPAGGARVRALCRVAGERSAVGDRAGAAEALGAAERALAELPAGTGDEEVEAARAALEAARELDERGHGSVLRPAGARERAAAARGLTGAAERGRELAWIARDSTAGAPWLAGAASDPGTPPPHSVAVTLSPESRLPVRPAPPAGPGAERWRAPVRPESVHAAGEAVVWAAGAEVGVVGAATGAARWTAWSDEGVAAPPLPEPERVWCAADADTVCVVVESGGAPGGRLVVREPSDGRVRWWRELDRARPGTPLTLTGALVLWASEGGLTALRKATGEPAWRHPLAGDGPRTVTVAGECLVVGDGRQLRALHLPSGVPLWSWPRGYGAGGGDRAVPDVPAGAVPVLDGGVVRALDRRRGYELWRFDPGAPAARLLSADGVVYVAAYRAEQGWDVVFALDAGTGAVRWQRPVTRHDGPDCALELLGVRRGVLHVRSVRGGRRGLLGRTPPPFVTGLELDGGKPRWQWEHAALAVHRPALTPGTLALPLPELTGIALP</sequence>
<reference evidence="9 10" key="1">
    <citation type="submission" date="2017-11" db="EMBL/GenBank/DDBJ databases">
        <title>Complete genome sequence of Streptomyces lavendulae subsp. lavendulae CCM 3239 (formerly 'Streptomyces aureofaciens CCM 3239'), the producer of the angucycline-type antibiotic auricin.</title>
        <authorList>
            <person name="Busche T."/>
            <person name="Novakova R."/>
            <person name="Al'Dilaimi A."/>
            <person name="Homerova D."/>
            <person name="Feckova L."/>
            <person name="Rezuchova B."/>
            <person name="Mingyar E."/>
            <person name="Csolleiova D."/>
            <person name="Bekeova C."/>
            <person name="Winkler A."/>
            <person name="Sevcikova B."/>
            <person name="Kalinowski J."/>
            <person name="Kormanec J."/>
            <person name="Ruckert C."/>
        </authorList>
    </citation>
    <scope>NUCLEOTIDE SEQUENCE [LARGE SCALE GENOMIC DNA]</scope>
    <source>
        <strain evidence="9 10">CCM 3239</strain>
    </source>
</reference>
<dbReference type="AlphaFoldDB" id="A0A2K8PGE2"/>
<keyword evidence="2" id="KW-0723">Serine/threonine-protein kinase</keyword>
<organism evidence="9 10">
    <name type="scientific">Streptomyces lavendulae subsp. lavendulae</name>
    <dbReference type="NCBI Taxonomy" id="58340"/>
    <lineage>
        <taxon>Bacteria</taxon>
        <taxon>Bacillati</taxon>
        <taxon>Actinomycetota</taxon>
        <taxon>Actinomycetes</taxon>
        <taxon>Kitasatosporales</taxon>
        <taxon>Streptomycetaceae</taxon>
        <taxon>Streptomyces</taxon>
    </lineage>
</organism>
<evidence type="ECO:0000313" key="10">
    <source>
        <dbReference type="Proteomes" id="UP000231791"/>
    </source>
</evidence>
<evidence type="ECO:0000313" key="9">
    <source>
        <dbReference type="EMBL" id="ATZ24675.1"/>
    </source>
</evidence>
<dbReference type="PROSITE" id="PS00108">
    <property type="entry name" value="PROTEIN_KINASE_ST"/>
    <property type="match status" value="1"/>
</dbReference>
<keyword evidence="5 9" id="KW-0418">Kinase</keyword>
<name>A0A2K8PGE2_STRLA</name>
<keyword evidence="10" id="KW-1185">Reference proteome</keyword>
<dbReference type="Gene3D" id="1.10.510.10">
    <property type="entry name" value="Transferase(Phosphotransferase) domain 1"/>
    <property type="match status" value="1"/>
</dbReference>
<gene>
    <name evidence="9" type="primary">pknA2</name>
    <name evidence="9" type="ORF">SLAV_14095</name>
</gene>
<dbReference type="InterPro" id="IPR000719">
    <property type="entry name" value="Prot_kinase_dom"/>
</dbReference>
<feature type="compositionally biased region" description="Low complexity" evidence="7">
    <location>
        <begin position="352"/>
        <end position="367"/>
    </location>
</feature>
<dbReference type="InterPro" id="IPR008271">
    <property type="entry name" value="Ser/Thr_kinase_AS"/>
</dbReference>
<protein>
    <recommendedName>
        <fullName evidence="1">non-specific serine/threonine protein kinase</fullName>
        <ecNumber evidence="1">2.7.11.1</ecNumber>
    </recommendedName>
</protein>
<dbReference type="Proteomes" id="UP000231791">
    <property type="component" value="Chromosome"/>
</dbReference>
<dbReference type="Pfam" id="PF13360">
    <property type="entry name" value="PQQ_2"/>
    <property type="match status" value="1"/>
</dbReference>
<dbReference type="SMART" id="SM00564">
    <property type="entry name" value="PQQ"/>
    <property type="match status" value="2"/>
</dbReference>
<dbReference type="EC" id="2.7.11.1" evidence="1"/>
<dbReference type="Gene3D" id="2.130.10.10">
    <property type="entry name" value="YVTN repeat-like/Quinoprotein amine dehydrogenase"/>
    <property type="match status" value="1"/>
</dbReference>
<evidence type="ECO:0000259" key="8">
    <source>
        <dbReference type="PROSITE" id="PS50011"/>
    </source>
</evidence>
<dbReference type="KEGG" id="slx:SLAV_14095"/>
<feature type="compositionally biased region" description="Basic and acidic residues" evidence="7">
    <location>
        <begin position="310"/>
        <end position="325"/>
    </location>
</feature>